<name>A0A9W9GM57_9EURO</name>
<dbReference type="OrthoDB" id="2333384at2759"/>
<protein>
    <recommendedName>
        <fullName evidence="3">Arrestin-like N-terminal domain-containing protein</fullName>
    </recommendedName>
</protein>
<dbReference type="AlphaFoldDB" id="A0A9W9GM57"/>
<proteinExistence type="predicted"/>
<sequence length="415" mass="46093">MHPTVVTGAPNLNISIAAPPAWTYLAGDTIIGSVNRSSHLVAPDAKITLVLIGHAKARLISDGYPHKSTYYGDWDLFKPPRQVLLRGPIHIPEPSVPTDWINIPFSLKIPRTTPHWLLGNHAQTESFLPLGTSTRHPLPATYATEWPGAKICIEYYLQAKLQYMRKGLWRVQRATAPIRLGHPTVDADEIRFALQRCSITSRVRSQRLLPSMQGVDLTLTQKTQKLLGLSMVPGYCFEVVMWVPVAIQLENPAPIPLCVSVIPQRDGTSGVIRDVVQRVRIVSIKMTLLSEVEIVVKPSEAGFFKLPKDGHIFAQNLGLEKVFKQLKIPIVAFAGENDRSVDIGAVVRLVLGRDGLRSDGRRLSPLNTCLQPSFVTFNTRLSHSILWHVSLNIAGETRTVMMKTSVIVYNSVLRP</sequence>
<dbReference type="GeneID" id="81407668"/>
<reference evidence="1" key="2">
    <citation type="journal article" date="2023" name="IMA Fungus">
        <title>Comparative genomic study of the Penicillium genus elucidates a diverse pangenome and 15 lateral gene transfer events.</title>
        <authorList>
            <person name="Petersen C."/>
            <person name="Sorensen T."/>
            <person name="Nielsen M.R."/>
            <person name="Sondergaard T.E."/>
            <person name="Sorensen J.L."/>
            <person name="Fitzpatrick D.A."/>
            <person name="Frisvad J.C."/>
            <person name="Nielsen K.L."/>
        </authorList>
    </citation>
    <scope>NUCLEOTIDE SEQUENCE</scope>
    <source>
        <strain evidence="1">IBT 22155</strain>
    </source>
</reference>
<evidence type="ECO:0000313" key="1">
    <source>
        <dbReference type="EMBL" id="KAJ5123929.1"/>
    </source>
</evidence>
<keyword evidence="2" id="KW-1185">Reference proteome</keyword>
<organism evidence="1 2">
    <name type="scientific">Penicillium bovifimosum</name>
    <dbReference type="NCBI Taxonomy" id="126998"/>
    <lineage>
        <taxon>Eukaryota</taxon>
        <taxon>Fungi</taxon>
        <taxon>Dikarya</taxon>
        <taxon>Ascomycota</taxon>
        <taxon>Pezizomycotina</taxon>
        <taxon>Eurotiomycetes</taxon>
        <taxon>Eurotiomycetidae</taxon>
        <taxon>Eurotiales</taxon>
        <taxon>Aspergillaceae</taxon>
        <taxon>Penicillium</taxon>
    </lineage>
</organism>
<dbReference type="EMBL" id="JAPQKL010000006">
    <property type="protein sequence ID" value="KAJ5123929.1"/>
    <property type="molecule type" value="Genomic_DNA"/>
</dbReference>
<comment type="caution">
    <text evidence="1">The sequence shown here is derived from an EMBL/GenBank/DDBJ whole genome shotgun (WGS) entry which is preliminary data.</text>
</comment>
<accession>A0A9W9GM57</accession>
<dbReference type="Proteomes" id="UP001149079">
    <property type="component" value="Unassembled WGS sequence"/>
</dbReference>
<reference evidence="1" key="1">
    <citation type="submission" date="2022-11" db="EMBL/GenBank/DDBJ databases">
        <authorList>
            <person name="Petersen C."/>
        </authorList>
    </citation>
    <scope>NUCLEOTIDE SEQUENCE</scope>
    <source>
        <strain evidence="1">IBT 22155</strain>
    </source>
</reference>
<evidence type="ECO:0008006" key="3">
    <source>
        <dbReference type="Google" id="ProtNLM"/>
    </source>
</evidence>
<gene>
    <name evidence="1" type="ORF">N7515_007754</name>
</gene>
<dbReference type="RefSeq" id="XP_056518328.1">
    <property type="nucleotide sequence ID" value="XM_056668498.1"/>
</dbReference>
<evidence type="ECO:0000313" key="2">
    <source>
        <dbReference type="Proteomes" id="UP001149079"/>
    </source>
</evidence>